<accession>A0ABV5GNZ2</accession>
<protein>
    <submittedName>
        <fullName evidence="1">GxxExxY protein</fullName>
    </submittedName>
</protein>
<organism evidence="1 2">
    <name type="scientific">Flavobacterium jumunjinense</name>
    <dbReference type="NCBI Taxonomy" id="998845"/>
    <lineage>
        <taxon>Bacteria</taxon>
        <taxon>Pseudomonadati</taxon>
        <taxon>Bacteroidota</taxon>
        <taxon>Flavobacteriia</taxon>
        <taxon>Flavobacteriales</taxon>
        <taxon>Flavobacteriaceae</taxon>
        <taxon>Flavobacterium</taxon>
    </lineage>
</organism>
<dbReference type="Proteomes" id="UP001589607">
    <property type="component" value="Unassembled WGS sequence"/>
</dbReference>
<name>A0ABV5GNZ2_9FLAO</name>
<gene>
    <name evidence="1" type="ORF">ACFFVF_11310</name>
</gene>
<proteinExistence type="predicted"/>
<evidence type="ECO:0000313" key="1">
    <source>
        <dbReference type="EMBL" id="MFB9097108.1"/>
    </source>
</evidence>
<evidence type="ECO:0000313" key="2">
    <source>
        <dbReference type="Proteomes" id="UP001589607"/>
    </source>
</evidence>
<dbReference type="EMBL" id="JBHMEY010000034">
    <property type="protein sequence ID" value="MFB9097108.1"/>
    <property type="molecule type" value="Genomic_DNA"/>
</dbReference>
<dbReference type="NCBIfam" id="TIGR04256">
    <property type="entry name" value="GxxExxY"/>
    <property type="match status" value="1"/>
</dbReference>
<dbReference type="InterPro" id="IPR011604">
    <property type="entry name" value="PDDEXK-like_dom_sf"/>
</dbReference>
<dbReference type="RefSeq" id="WP_236453655.1">
    <property type="nucleotide sequence ID" value="NZ_CBCSGE010000038.1"/>
</dbReference>
<dbReference type="Gene3D" id="3.90.320.10">
    <property type="match status" value="1"/>
</dbReference>
<reference evidence="1 2" key="1">
    <citation type="submission" date="2024-09" db="EMBL/GenBank/DDBJ databases">
        <authorList>
            <person name="Sun Q."/>
            <person name="Mori K."/>
        </authorList>
    </citation>
    <scope>NUCLEOTIDE SEQUENCE [LARGE SCALE GENOMIC DNA]</scope>
    <source>
        <strain evidence="1 2">CECT 7955</strain>
    </source>
</reference>
<keyword evidence="2" id="KW-1185">Reference proteome</keyword>
<sequence>MTTQKQINEITYEVIGCAIEVHKYMGAGLLESVYQSCLIEELKIKKINFVSELKMPVIYKGKELDIDFRCDLYIENILVVELKSVNEVHPIHEAQLLTYMKLLKAPKGILINFNCTNIFKDGQKTFVNEFYKNLKKI</sequence>
<comment type="caution">
    <text evidence="1">The sequence shown here is derived from an EMBL/GenBank/DDBJ whole genome shotgun (WGS) entry which is preliminary data.</text>
</comment>
<dbReference type="InterPro" id="IPR026350">
    <property type="entry name" value="GxxExxY"/>
</dbReference>
<dbReference type="Pfam" id="PF13366">
    <property type="entry name" value="PDDEXK_3"/>
    <property type="match status" value="1"/>
</dbReference>